<feature type="transmembrane region" description="Helical" evidence="7">
    <location>
        <begin position="184"/>
        <end position="203"/>
    </location>
</feature>
<dbReference type="Gene3D" id="1.10.3720.10">
    <property type="entry name" value="MetI-like"/>
    <property type="match status" value="1"/>
</dbReference>
<dbReference type="InterPro" id="IPR000515">
    <property type="entry name" value="MetI-like"/>
</dbReference>
<proteinExistence type="inferred from homology"/>
<evidence type="ECO:0000256" key="4">
    <source>
        <dbReference type="ARBA" id="ARBA00022692"/>
    </source>
</evidence>
<feature type="domain" description="ABC transmembrane type-1" evidence="8">
    <location>
        <begin position="93"/>
        <end position="307"/>
    </location>
</feature>
<evidence type="ECO:0000256" key="2">
    <source>
        <dbReference type="ARBA" id="ARBA00022448"/>
    </source>
</evidence>
<keyword evidence="6 7" id="KW-0472">Membrane</keyword>
<dbReference type="Pfam" id="PF00528">
    <property type="entry name" value="BPD_transp_1"/>
    <property type="match status" value="1"/>
</dbReference>
<keyword evidence="4 7" id="KW-0812">Transmembrane</keyword>
<dbReference type="CDD" id="cd06261">
    <property type="entry name" value="TM_PBP2"/>
    <property type="match status" value="1"/>
</dbReference>
<gene>
    <name evidence="9" type="ORF">ACFSVL_16535</name>
</gene>
<name>A0ABW5H780_9PSEU</name>
<reference evidence="10" key="1">
    <citation type="journal article" date="2019" name="Int. J. Syst. Evol. Microbiol.">
        <title>The Global Catalogue of Microorganisms (GCM) 10K type strain sequencing project: providing services to taxonomists for standard genome sequencing and annotation.</title>
        <authorList>
            <consortium name="The Broad Institute Genomics Platform"/>
            <consortium name="The Broad Institute Genome Sequencing Center for Infectious Disease"/>
            <person name="Wu L."/>
            <person name="Ma J."/>
        </authorList>
    </citation>
    <scope>NUCLEOTIDE SEQUENCE [LARGE SCALE GENOMIC DNA]</scope>
    <source>
        <strain evidence="10">CGMCC 4.7641</strain>
    </source>
</reference>
<evidence type="ECO:0000313" key="10">
    <source>
        <dbReference type="Proteomes" id="UP001597483"/>
    </source>
</evidence>
<feature type="transmembrane region" description="Helical" evidence="7">
    <location>
        <begin position="289"/>
        <end position="314"/>
    </location>
</feature>
<organism evidence="9 10">
    <name type="scientific">Amycolatopsis silviterrae</name>
    <dbReference type="NCBI Taxonomy" id="1656914"/>
    <lineage>
        <taxon>Bacteria</taxon>
        <taxon>Bacillati</taxon>
        <taxon>Actinomycetota</taxon>
        <taxon>Actinomycetes</taxon>
        <taxon>Pseudonocardiales</taxon>
        <taxon>Pseudonocardiaceae</taxon>
        <taxon>Amycolatopsis</taxon>
    </lineage>
</organism>
<evidence type="ECO:0000259" key="8">
    <source>
        <dbReference type="PROSITE" id="PS50928"/>
    </source>
</evidence>
<dbReference type="PANTHER" id="PTHR43163">
    <property type="entry name" value="DIPEPTIDE TRANSPORT SYSTEM PERMEASE PROTEIN DPPB-RELATED"/>
    <property type="match status" value="1"/>
</dbReference>
<accession>A0ABW5H780</accession>
<dbReference type="PROSITE" id="PS50928">
    <property type="entry name" value="ABC_TM1"/>
    <property type="match status" value="1"/>
</dbReference>
<evidence type="ECO:0000256" key="3">
    <source>
        <dbReference type="ARBA" id="ARBA00022475"/>
    </source>
</evidence>
<comment type="similarity">
    <text evidence="7">Belongs to the binding-protein-dependent transport system permease family.</text>
</comment>
<keyword evidence="2 7" id="KW-0813">Transport</keyword>
<dbReference type="Pfam" id="PF19300">
    <property type="entry name" value="BPD_transp_1_N"/>
    <property type="match status" value="1"/>
</dbReference>
<dbReference type="Proteomes" id="UP001597483">
    <property type="component" value="Unassembled WGS sequence"/>
</dbReference>
<protein>
    <submittedName>
        <fullName evidence="9">ABC transporter permease</fullName>
    </submittedName>
</protein>
<evidence type="ECO:0000256" key="6">
    <source>
        <dbReference type="ARBA" id="ARBA00023136"/>
    </source>
</evidence>
<dbReference type="SUPFAM" id="SSF161098">
    <property type="entry name" value="MetI-like"/>
    <property type="match status" value="1"/>
</dbReference>
<keyword evidence="10" id="KW-1185">Reference proteome</keyword>
<dbReference type="EMBL" id="JBHUKS010000011">
    <property type="protein sequence ID" value="MFD2468998.1"/>
    <property type="molecule type" value="Genomic_DNA"/>
</dbReference>
<dbReference type="RefSeq" id="WP_378305040.1">
    <property type="nucleotide sequence ID" value="NZ_JBHUKS010000011.1"/>
</dbReference>
<evidence type="ECO:0000256" key="7">
    <source>
        <dbReference type="RuleBase" id="RU363032"/>
    </source>
</evidence>
<evidence type="ECO:0000313" key="9">
    <source>
        <dbReference type="EMBL" id="MFD2468998.1"/>
    </source>
</evidence>
<dbReference type="InterPro" id="IPR035906">
    <property type="entry name" value="MetI-like_sf"/>
</dbReference>
<evidence type="ECO:0000256" key="5">
    <source>
        <dbReference type="ARBA" id="ARBA00022989"/>
    </source>
</evidence>
<comment type="subcellular location">
    <subcellularLocation>
        <location evidence="1 7">Cell membrane</location>
        <topology evidence="1 7">Multi-pass membrane protein</topology>
    </subcellularLocation>
</comment>
<feature type="transmembrane region" description="Helical" evidence="7">
    <location>
        <begin position="99"/>
        <end position="120"/>
    </location>
</feature>
<feature type="transmembrane region" description="Helical" evidence="7">
    <location>
        <begin position="9"/>
        <end position="31"/>
    </location>
</feature>
<evidence type="ECO:0000256" key="1">
    <source>
        <dbReference type="ARBA" id="ARBA00004651"/>
    </source>
</evidence>
<keyword evidence="5 7" id="KW-1133">Transmembrane helix</keyword>
<feature type="transmembrane region" description="Helical" evidence="7">
    <location>
        <begin position="246"/>
        <end position="269"/>
    </location>
</feature>
<dbReference type="InterPro" id="IPR045621">
    <property type="entry name" value="BPD_transp_1_N"/>
</dbReference>
<keyword evidence="3" id="KW-1003">Cell membrane</keyword>
<dbReference type="PANTHER" id="PTHR43163:SF6">
    <property type="entry name" value="DIPEPTIDE TRANSPORT SYSTEM PERMEASE PROTEIN DPPB-RELATED"/>
    <property type="match status" value="1"/>
</dbReference>
<comment type="caution">
    <text evidence="9">The sequence shown here is derived from an EMBL/GenBank/DDBJ whole genome shotgun (WGS) entry which is preliminary data.</text>
</comment>
<feature type="transmembrane region" description="Helical" evidence="7">
    <location>
        <begin position="132"/>
        <end position="156"/>
    </location>
</feature>
<sequence>MLTYALRRLLYSVPVVLVASFLLFWGVRIAFDPLAKLRAIPDPGVVARETARLGLDRPVPVQYWLWLKAFVSGDWGISTRTGGDVRGMVFPALGTTAQLVVWGALFAALVALAVGAYSAVRQYSAGDIALTGLSYLGVAMPPFWLGLILIQLLAAWPQQQFGTADPPLYFVGLHSVSGGGVADYLRHLVLPVLTLTVSLVANWSRFTRATMLETLASDYVRTARAKGVPRGQVVIRHALRTSLGPFVTVAAVDAGVLFGGLVVTEQVFAIQGMGRLFLDSLLAGDVFVLVPWMLVIAVAVIGFNLLADISYALLDPRVRLR</sequence>